<comment type="caution">
    <text evidence="14">The sequence shown here is derived from an EMBL/GenBank/DDBJ whole genome shotgun (WGS) entry which is preliminary data.</text>
</comment>
<feature type="binding site" evidence="11">
    <location>
        <position position="83"/>
    </location>
    <ligand>
        <name>ATP</name>
        <dbReference type="ChEBI" id="CHEBI:30616"/>
    </ligand>
</feature>
<dbReference type="SUPFAM" id="SSF54211">
    <property type="entry name" value="Ribosomal protein S5 domain 2-like"/>
    <property type="match status" value="1"/>
</dbReference>
<dbReference type="InterPro" id="IPR019805">
    <property type="entry name" value="Heat_shock_protein_90_CS"/>
</dbReference>
<dbReference type="InterPro" id="IPR020575">
    <property type="entry name" value="Hsp90_N"/>
</dbReference>
<accession>A0A402B836</accession>
<evidence type="ECO:0000256" key="12">
    <source>
        <dbReference type="SAM" id="Coils"/>
    </source>
</evidence>
<feature type="coiled-coil region" evidence="12">
    <location>
        <begin position="483"/>
        <end position="526"/>
    </location>
</feature>
<evidence type="ECO:0000256" key="9">
    <source>
        <dbReference type="ARBA" id="ARBA00070675"/>
    </source>
</evidence>
<feature type="domain" description="Histidine kinase/HSP90-like ATPase" evidence="13">
    <location>
        <begin position="30"/>
        <end position="187"/>
    </location>
</feature>
<dbReference type="AlphaFoldDB" id="A0A402B836"/>
<protein>
    <recommendedName>
        <fullName evidence="9 10">Chaperone protein HtpG</fullName>
    </recommendedName>
    <alternativeName>
        <fullName evidence="10">Heat shock protein HtpG</fullName>
    </alternativeName>
    <alternativeName>
        <fullName evidence="10">High temperature protein G</fullName>
    </alternativeName>
</protein>
<evidence type="ECO:0000256" key="4">
    <source>
        <dbReference type="ARBA" id="ARBA00022741"/>
    </source>
</evidence>
<evidence type="ECO:0000256" key="5">
    <source>
        <dbReference type="ARBA" id="ARBA00022840"/>
    </source>
</evidence>
<feature type="region of interest" description="C" evidence="10">
    <location>
        <begin position="554"/>
        <end position="626"/>
    </location>
</feature>
<organism evidence="14 15">
    <name type="scientific">Dictyobacter alpinus</name>
    <dbReference type="NCBI Taxonomy" id="2014873"/>
    <lineage>
        <taxon>Bacteria</taxon>
        <taxon>Bacillati</taxon>
        <taxon>Chloroflexota</taxon>
        <taxon>Ktedonobacteria</taxon>
        <taxon>Ktedonobacterales</taxon>
        <taxon>Dictyobacteraceae</taxon>
        <taxon>Dictyobacter</taxon>
    </lineage>
</organism>
<dbReference type="PANTHER" id="PTHR11528">
    <property type="entry name" value="HEAT SHOCK PROTEIN 90 FAMILY MEMBER"/>
    <property type="match status" value="1"/>
</dbReference>
<dbReference type="CDD" id="cd16927">
    <property type="entry name" value="HATPase_Hsp90-like"/>
    <property type="match status" value="1"/>
</dbReference>
<keyword evidence="3 10" id="KW-0963">Cytoplasm</keyword>
<dbReference type="FunFam" id="3.30.565.10:FF:000009">
    <property type="entry name" value="Molecular chaperone HtpG"/>
    <property type="match status" value="1"/>
</dbReference>
<dbReference type="InterPro" id="IPR003594">
    <property type="entry name" value="HATPase_dom"/>
</dbReference>
<dbReference type="PRINTS" id="PR00775">
    <property type="entry name" value="HEATSHOCK90"/>
</dbReference>
<comment type="function">
    <text evidence="8 10">Molecular chaperone. Has ATPase activity.</text>
</comment>
<dbReference type="GO" id="GO:0005524">
    <property type="term" value="F:ATP binding"/>
    <property type="evidence" value="ECO:0007669"/>
    <property type="project" value="UniProtKB-UniRule"/>
</dbReference>
<keyword evidence="4 10" id="KW-0547">Nucleotide-binding</keyword>
<reference evidence="15" key="1">
    <citation type="submission" date="2018-12" db="EMBL/GenBank/DDBJ databases">
        <title>Tengunoibacter tsumagoiensis gen. nov., sp. nov., Dictyobacter kobayashii sp. nov., D. alpinus sp. nov., and D. joshuensis sp. nov. and description of Dictyobacteraceae fam. nov. within the order Ktedonobacterales isolated from Tengu-no-mugimeshi.</title>
        <authorList>
            <person name="Wang C.M."/>
            <person name="Zheng Y."/>
            <person name="Sakai Y."/>
            <person name="Toyoda A."/>
            <person name="Minakuchi Y."/>
            <person name="Abe K."/>
            <person name="Yokota A."/>
            <person name="Yabe S."/>
        </authorList>
    </citation>
    <scope>NUCLEOTIDE SEQUENCE [LARGE SCALE GENOMIC DNA]</scope>
    <source>
        <strain evidence="15">Uno16</strain>
    </source>
</reference>
<comment type="subcellular location">
    <subcellularLocation>
        <location evidence="1 10">Cytoplasm</location>
    </subcellularLocation>
</comment>
<dbReference type="FunFam" id="3.30.230.80:FF:000002">
    <property type="entry name" value="Molecular chaperone HtpG"/>
    <property type="match status" value="1"/>
</dbReference>
<proteinExistence type="inferred from homology"/>
<dbReference type="SUPFAM" id="SSF55874">
    <property type="entry name" value="ATPase domain of HSP90 chaperone/DNA topoisomerase II/histidine kinase"/>
    <property type="match status" value="1"/>
</dbReference>
<dbReference type="PROSITE" id="PS00298">
    <property type="entry name" value="HSP90"/>
    <property type="match status" value="1"/>
</dbReference>
<dbReference type="InterPro" id="IPR001404">
    <property type="entry name" value="Hsp90_fam"/>
</dbReference>
<keyword evidence="5 10" id="KW-0067">ATP-binding</keyword>
<dbReference type="Pfam" id="PF13589">
    <property type="entry name" value="HATPase_c_3"/>
    <property type="match status" value="1"/>
</dbReference>
<dbReference type="PIRSF" id="PIRSF002583">
    <property type="entry name" value="Hsp90"/>
    <property type="match status" value="1"/>
</dbReference>
<dbReference type="GO" id="GO:0140662">
    <property type="term" value="F:ATP-dependent protein folding chaperone"/>
    <property type="evidence" value="ECO:0007669"/>
    <property type="project" value="InterPro"/>
</dbReference>
<dbReference type="InterPro" id="IPR020568">
    <property type="entry name" value="Ribosomal_Su5_D2-typ_SF"/>
</dbReference>
<feature type="binding site" evidence="11">
    <location>
        <begin position="103"/>
        <end position="104"/>
    </location>
    <ligand>
        <name>ATP</name>
        <dbReference type="ChEBI" id="CHEBI:30616"/>
    </ligand>
</feature>
<dbReference type="Gene3D" id="3.30.565.10">
    <property type="entry name" value="Histidine kinase-like ATPase, C-terminal domain"/>
    <property type="match status" value="1"/>
</dbReference>
<keyword evidence="15" id="KW-1185">Reference proteome</keyword>
<dbReference type="InterPro" id="IPR037196">
    <property type="entry name" value="HSP90_C"/>
</dbReference>
<dbReference type="GO" id="GO:0005737">
    <property type="term" value="C:cytoplasm"/>
    <property type="evidence" value="ECO:0007669"/>
    <property type="project" value="UniProtKB-SubCell"/>
</dbReference>
<comment type="similarity">
    <text evidence="2 10">Belongs to the heat shock protein 90 family.</text>
</comment>
<dbReference type="InterPro" id="IPR036890">
    <property type="entry name" value="HATPase_C_sf"/>
</dbReference>
<feature type="binding site" evidence="11">
    <location>
        <position position="88"/>
    </location>
    <ligand>
        <name>ATP</name>
        <dbReference type="ChEBI" id="CHEBI:30616"/>
    </ligand>
</feature>
<feature type="binding site" evidence="11">
    <location>
        <position position="37"/>
    </location>
    <ligand>
        <name>ATP</name>
        <dbReference type="ChEBI" id="CHEBI:30616"/>
    </ligand>
</feature>
<dbReference type="NCBIfam" id="NF003555">
    <property type="entry name" value="PRK05218.1"/>
    <property type="match status" value="1"/>
</dbReference>
<feature type="binding site" evidence="11">
    <location>
        <position position="177"/>
    </location>
    <ligand>
        <name>ATP</name>
        <dbReference type="ChEBI" id="CHEBI:30616"/>
    </ligand>
</feature>
<dbReference type="Gene3D" id="3.30.230.80">
    <property type="match status" value="1"/>
</dbReference>
<comment type="caution">
    <text evidence="10">Lacks conserved residue(s) required for the propagation of feature annotation.</text>
</comment>
<keyword evidence="12" id="KW-0175">Coiled coil</keyword>
<evidence type="ECO:0000256" key="3">
    <source>
        <dbReference type="ARBA" id="ARBA00022490"/>
    </source>
</evidence>
<dbReference type="EMBL" id="BIFT01000001">
    <property type="protein sequence ID" value="GCE27477.1"/>
    <property type="molecule type" value="Genomic_DNA"/>
</dbReference>
<keyword evidence="6 10" id="KW-0346">Stress response</keyword>
<evidence type="ECO:0000313" key="15">
    <source>
        <dbReference type="Proteomes" id="UP000287171"/>
    </source>
</evidence>
<dbReference type="SUPFAM" id="SSF110942">
    <property type="entry name" value="HSP90 C-terminal domain"/>
    <property type="match status" value="1"/>
</dbReference>
<comment type="subunit">
    <text evidence="10">Homodimer.</text>
</comment>
<feature type="binding site" evidence="11">
    <location>
        <position position="336"/>
    </location>
    <ligand>
        <name>ATP</name>
        <dbReference type="ChEBI" id="CHEBI:30616"/>
    </ligand>
</feature>
<evidence type="ECO:0000256" key="11">
    <source>
        <dbReference type="PIRSR" id="PIRSR002583-1"/>
    </source>
</evidence>
<dbReference type="GO" id="GO:0051082">
    <property type="term" value="F:unfolded protein binding"/>
    <property type="evidence" value="ECO:0007669"/>
    <property type="project" value="UniProtKB-UniRule"/>
</dbReference>
<dbReference type="Pfam" id="PF00183">
    <property type="entry name" value="HSP90"/>
    <property type="match status" value="1"/>
</dbReference>
<dbReference type="SMART" id="SM00387">
    <property type="entry name" value="HATPase_c"/>
    <property type="match status" value="1"/>
</dbReference>
<feature type="region of interest" description="A; substrate-binding" evidence="10">
    <location>
        <begin position="1"/>
        <end position="336"/>
    </location>
</feature>
<dbReference type="HAMAP" id="MF_00505">
    <property type="entry name" value="HSP90"/>
    <property type="match status" value="1"/>
</dbReference>
<feature type="binding site" evidence="11">
    <location>
        <begin position="125"/>
        <end position="130"/>
    </location>
    <ligand>
        <name>ATP</name>
        <dbReference type="ChEBI" id="CHEBI:30616"/>
    </ligand>
</feature>
<evidence type="ECO:0000256" key="7">
    <source>
        <dbReference type="ARBA" id="ARBA00023186"/>
    </source>
</evidence>
<evidence type="ECO:0000256" key="10">
    <source>
        <dbReference type="HAMAP-Rule" id="MF_00505"/>
    </source>
</evidence>
<dbReference type="GO" id="GO:0016887">
    <property type="term" value="F:ATP hydrolysis activity"/>
    <property type="evidence" value="ECO:0007669"/>
    <property type="project" value="InterPro"/>
</dbReference>
<dbReference type="Proteomes" id="UP000287171">
    <property type="component" value="Unassembled WGS sequence"/>
</dbReference>
<feature type="binding site" evidence="11">
    <location>
        <position position="41"/>
    </location>
    <ligand>
        <name>ATP</name>
        <dbReference type="ChEBI" id="CHEBI:30616"/>
    </ligand>
</feature>
<keyword evidence="7 10" id="KW-0143">Chaperone</keyword>
<feature type="binding site" evidence="11">
    <location>
        <position position="102"/>
    </location>
    <ligand>
        <name>ATP</name>
        <dbReference type="ChEBI" id="CHEBI:30616"/>
    </ligand>
</feature>
<dbReference type="Gene3D" id="3.40.50.11260">
    <property type="match status" value="1"/>
</dbReference>
<dbReference type="RefSeq" id="WP_174845165.1">
    <property type="nucleotide sequence ID" value="NZ_BIFT01000001.1"/>
</dbReference>
<evidence type="ECO:0000256" key="1">
    <source>
        <dbReference type="ARBA" id="ARBA00004496"/>
    </source>
</evidence>
<evidence type="ECO:0000259" key="13">
    <source>
        <dbReference type="SMART" id="SM00387"/>
    </source>
</evidence>
<evidence type="ECO:0000256" key="8">
    <source>
        <dbReference type="ARBA" id="ARBA00058590"/>
    </source>
</evidence>
<evidence type="ECO:0000256" key="2">
    <source>
        <dbReference type="ARBA" id="ARBA00008239"/>
    </source>
</evidence>
<evidence type="ECO:0000256" key="6">
    <source>
        <dbReference type="ARBA" id="ARBA00023016"/>
    </source>
</evidence>
<evidence type="ECO:0000313" key="14">
    <source>
        <dbReference type="EMBL" id="GCE27477.1"/>
    </source>
</evidence>
<gene>
    <name evidence="10 14" type="primary">htpG</name>
    <name evidence="14" type="ORF">KDA_29610</name>
</gene>
<sequence>MSLDTHKETLGFQAEVKQLLDLMIHSLYSNKEIFLRELVSNASDAIDRLRFDALSDASLYEHDTDFKISVSFDKEARTITVADNGIGMNREEVIEHLGTIAKSGTREFFQSLTGDQQKDANIIGQFGVGFYSSFVVADSVTVLTRHAGLSADHGVRWESEGKGEYSIENIDKPTRGTEVILHLREDEDELLSGYRLRSIIRKYSDHVTLPIVMKSEEKDKEDEWEVVNTASALWTRSRNEISEEEYNEFYKHISHDFNDPLAYTHSRMEGTQEYTLLLYVPAQAPFDLYTREFHHGVKLYVRRVFIMDDAEKLMPRYLRFMRGIIDSNDLPLNVSREILQQNRMIDAIRSNSTKKALGLFTDLSKNSPEKYATFWNEFGRVIKEGLLEDQNNRDSLAKLLRFATSTSGSETQNVSFEDYIGRMKEGQDKIYYIVADSYAAAKDSPLLEIFNKKGIEVLLLSDPVDHLAIPELNEFEGKQLQSISKGEVDLSNLEDEQEKEEQQKSADEAKDLLERLKKVLGEEVKDVRVTSRLTTSPACLVVDEYGIDPSLKRLLQSAGQKIPNDKPILEINPHHAIVERIKNEADEHLFTDWAHVLFDQSVLSSGEQLENPVSFVNRLNSLLAQL</sequence>
<name>A0A402B836_9CHLR</name>
<dbReference type="Gene3D" id="1.20.120.790">
    <property type="entry name" value="Heat shock protein 90, C-terminal domain"/>
    <property type="match status" value="1"/>
</dbReference>